<dbReference type="Gene3D" id="3.10.129.10">
    <property type="entry name" value="Hotdog Thioesterase"/>
    <property type="match status" value="1"/>
</dbReference>
<protein>
    <submittedName>
        <fullName evidence="1">Acyl-CoA thioester hydrolase</fullName>
    </submittedName>
</protein>
<reference evidence="1 2" key="1">
    <citation type="submission" date="2016-11" db="EMBL/GenBank/DDBJ databases">
        <authorList>
            <person name="Jaros S."/>
            <person name="Januszkiewicz K."/>
            <person name="Wedrychowicz H."/>
        </authorList>
    </citation>
    <scope>NUCLEOTIDE SEQUENCE [LARGE SCALE GENOMIC DNA]</scope>
    <source>
        <strain evidence="1 2">DSM 29589</strain>
    </source>
</reference>
<evidence type="ECO:0000313" key="1">
    <source>
        <dbReference type="EMBL" id="SHL40130.1"/>
    </source>
</evidence>
<dbReference type="GO" id="GO:0016787">
    <property type="term" value="F:hydrolase activity"/>
    <property type="evidence" value="ECO:0007669"/>
    <property type="project" value="UniProtKB-KW"/>
</dbReference>
<gene>
    <name evidence="1" type="ORF">SAMN05444398_102263</name>
</gene>
<keyword evidence="1" id="KW-0378">Hydrolase</keyword>
<dbReference type="AlphaFoldDB" id="A0A1M7ABS5"/>
<dbReference type="STRING" id="337701.SAMN05444398_102263"/>
<keyword evidence="2" id="KW-1185">Reference proteome</keyword>
<dbReference type="EMBL" id="FRBR01000002">
    <property type="protein sequence ID" value="SHL40130.1"/>
    <property type="molecule type" value="Genomic_DNA"/>
</dbReference>
<name>A0A1M7ABS5_9RHOB</name>
<dbReference type="CDD" id="cd00586">
    <property type="entry name" value="4HBT"/>
    <property type="match status" value="1"/>
</dbReference>
<sequence length="169" mass="18811">MGKAVSEKPEKTGKKPSLQELQTRIISDWTDYNGHLNVTWITYLFDLATDNLLDWLRLGEAYVRAENRSTFALAAHVRYLGEAHEGQLVTLRSRLVGADAKRIHYVHALSRAPDDLPVATLEQLSIHVDLETRRSVAWSKSQAEMLVAASVGAGDVPLCGAIHLKEVLR</sequence>
<organism evidence="1 2">
    <name type="scientific">Roseovarius pacificus</name>
    <dbReference type="NCBI Taxonomy" id="337701"/>
    <lineage>
        <taxon>Bacteria</taxon>
        <taxon>Pseudomonadati</taxon>
        <taxon>Pseudomonadota</taxon>
        <taxon>Alphaproteobacteria</taxon>
        <taxon>Rhodobacterales</taxon>
        <taxon>Roseobacteraceae</taxon>
        <taxon>Roseovarius</taxon>
    </lineage>
</organism>
<dbReference type="Proteomes" id="UP000183974">
    <property type="component" value="Unassembled WGS sequence"/>
</dbReference>
<evidence type="ECO:0000313" key="2">
    <source>
        <dbReference type="Proteomes" id="UP000183974"/>
    </source>
</evidence>
<accession>A0A1M7ABS5</accession>
<proteinExistence type="predicted"/>
<dbReference type="Pfam" id="PF13279">
    <property type="entry name" value="4HBT_2"/>
    <property type="match status" value="1"/>
</dbReference>
<dbReference type="InterPro" id="IPR029069">
    <property type="entry name" value="HotDog_dom_sf"/>
</dbReference>
<dbReference type="SUPFAM" id="SSF54637">
    <property type="entry name" value="Thioesterase/thiol ester dehydrase-isomerase"/>
    <property type="match status" value="1"/>
</dbReference>